<reference evidence="1" key="1">
    <citation type="submission" date="2021-04" db="EMBL/GenBank/DDBJ databases">
        <title>novel species isolated from subtropical streams in China.</title>
        <authorList>
            <person name="Lu H."/>
        </authorList>
    </citation>
    <scope>NUCLEOTIDE SEQUENCE</scope>
    <source>
        <strain evidence="1">LFS511W</strain>
    </source>
</reference>
<accession>A0A941DPK4</accession>
<comment type="caution">
    <text evidence="1">The sequence shown here is derived from an EMBL/GenBank/DDBJ whole genome shotgun (WGS) entry which is preliminary data.</text>
</comment>
<dbReference type="RefSeq" id="WP_212688749.1">
    <property type="nucleotide sequence ID" value="NZ_JAGSPN010000012.1"/>
</dbReference>
<dbReference type="Gene3D" id="3.40.630.30">
    <property type="match status" value="1"/>
</dbReference>
<dbReference type="SUPFAM" id="SSF55729">
    <property type="entry name" value="Acyl-CoA N-acyltransferases (Nat)"/>
    <property type="match status" value="1"/>
</dbReference>
<evidence type="ECO:0000313" key="2">
    <source>
        <dbReference type="Proteomes" id="UP000680067"/>
    </source>
</evidence>
<protein>
    <recommendedName>
        <fullName evidence="3">BioF2-like acetyltransferase domain-containing protein</fullName>
    </recommendedName>
</protein>
<dbReference type="AlphaFoldDB" id="A0A941DPK4"/>
<evidence type="ECO:0008006" key="3">
    <source>
        <dbReference type="Google" id="ProtNLM"/>
    </source>
</evidence>
<gene>
    <name evidence="1" type="ORF">KDM89_15090</name>
</gene>
<dbReference type="Proteomes" id="UP000680067">
    <property type="component" value="Unassembled WGS sequence"/>
</dbReference>
<evidence type="ECO:0000313" key="1">
    <source>
        <dbReference type="EMBL" id="MBR7783469.1"/>
    </source>
</evidence>
<proteinExistence type="predicted"/>
<organism evidence="1 2">
    <name type="scientific">Undibacterium luofuense</name>
    <dbReference type="NCBI Taxonomy" id="2828733"/>
    <lineage>
        <taxon>Bacteria</taxon>
        <taxon>Pseudomonadati</taxon>
        <taxon>Pseudomonadota</taxon>
        <taxon>Betaproteobacteria</taxon>
        <taxon>Burkholderiales</taxon>
        <taxon>Oxalobacteraceae</taxon>
        <taxon>Undibacterium</taxon>
    </lineage>
</organism>
<name>A0A941DPK4_9BURK</name>
<dbReference type="EMBL" id="JAGSPN010000012">
    <property type="protein sequence ID" value="MBR7783469.1"/>
    <property type="molecule type" value="Genomic_DNA"/>
</dbReference>
<dbReference type="InterPro" id="IPR016181">
    <property type="entry name" value="Acyl_CoA_acyltransferase"/>
</dbReference>
<keyword evidence="2" id="KW-1185">Reference proteome</keyword>
<sequence length="376" mass="42464">MNTPLPSSQVAEALWLMTAKARGGSHWVSNAACQIEQLDWAGQHLPVSLLQTSASTTAYTCSPYSAWIRYPRDELRQQAAAPWQTLTAAAAAVALSPLAAMILRCGLDRAAIIGNHLVSTNLYQPWHQEQVASLPAVLRRQYPERPWMIRNLCHSLHHDTIEQLEQQGWLMLPARRIYLCDPADPAVWKHNHVKQDAKLLKRQDVSLIHHDQLQPADIPVLRHLFRQVFIHKHSALNPDFSEDFFALCLETRFLQLFALRYEGKLCGVLGLQREPHSGWATTPLIGYDTTLPAKLGLYRHLMALLLDQAREQQLRLHYSSGAASFKMARGGQGKTEYSAIHLAHLPGCRQLTGQMLHRVLQQFAPPLLEKADSLRH</sequence>